<dbReference type="EMBL" id="BPVZ01000271">
    <property type="protein sequence ID" value="GKV48813.1"/>
    <property type="molecule type" value="Genomic_DNA"/>
</dbReference>
<gene>
    <name evidence="1" type="ORF">SLEP1_g55605</name>
</gene>
<dbReference type="AlphaFoldDB" id="A0AAV5MIX1"/>
<evidence type="ECO:0000313" key="1">
    <source>
        <dbReference type="EMBL" id="GKV48813.1"/>
    </source>
</evidence>
<evidence type="ECO:0000313" key="2">
    <source>
        <dbReference type="Proteomes" id="UP001054252"/>
    </source>
</evidence>
<proteinExistence type="predicted"/>
<reference evidence="1 2" key="1">
    <citation type="journal article" date="2021" name="Commun. Biol.">
        <title>The genome of Shorea leprosula (Dipterocarpaceae) highlights the ecological relevance of drought in aseasonal tropical rainforests.</title>
        <authorList>
            <person name="Ng K.K.S."/>
            <person name="Kobayashi M.J."/>
            <person name="Fawcett J.A."/>
            <person name="Hatakeyama M."/>
            <person name="Paape T."/>
            <person name="Ng C.H."/>
            <person name="Ang C.C."/>
            <person name="Tnah L.H."/>
            <person name="Lee C.T."/>
            <person name="Nishiyama T."/>
            <person name="Sese J."/>
            <person name="O'Brien M.J."/>
            <person name="Copetti D."/>
            <person name="Mohd Noor M.I."/>
            <person name="Ong R.C."/>
            <person name="Putra M."/>
            <person name="Sireger I.Z."/>
            <person name="Indrioko S."/>
            <person name="Kosugi Y."/>
            <person name="Izuno A."/>
            <person name="Isagi Y."/>
            <person name="Lee S.L."/>
            <person name="Shimizu K.K."/>
        </authorList>
    </citation>
    <scope>NUCLEOTIDE SEQUENCE [LARGE SCALE GENOMIC DNA]</scope>
    <source>
        <strain evidence="1">214</strain>
    </source>
</reference>
<dbReference type="Proteomes" id="UP001054252">
    <property type="component" value="Unassembled WGS sequence"/>
</dbReference>
<sequence>MGRKKTRAKRRILIKSYDEEEEDKVVIEEVVVVPSLMENCKDQESDNLVEVFGTDMGEASDPQIESFEEDFEEVDTIVSAVMEIDVKVKQDVIEKDGNNENAKVNVNLGSQNTWG</sequence>
<keyword evidence="2" id="KW-1185">Reference proteome</keyword>
<organism evidence="1 2">
    <name type="scientific">Rubroshorea leprosula</name>
    <dbReference type="NCBI Taxonomy" id="152421"/>
    <lineage>
        <taxon>Eukaryota</taxon>
        <taxon>Viridiplantae</taxon>
        <taxon>Streptophyta</taxon>
        <taxon>Embryophyta</taxon>
        <taxon>Tracheophyta</taxon>
        <taxon>Spermatophyta</taxon>
        <taxon>Magnoliopsida</taxon>
        <taxon>eudicotyledons</taxon>
        <taxon>Gunneridae</taxon>
        <taxon>Pentapetalae</taxon>
        <taxon>rosids</taxon>
        <taxon>malvids</taxon>
        <taxon>Malvales</taxon>
        <taxon>Dipterocarpaceae</taxon>
        <taxon>Rubroshorea</taxon>
    </lineage>
</organism>
<protein>
    <submittedName>
        <fullName evidence="1">Uncharacterized protein</fullName>
    </submittedName>
</protein>
<accession>A0AAV5MIX1</accession>
<name>A0AAV5MIX1_9ROSI</name>
<comment type="caution">
    <text evidence="1">The sequence shown here is derived from an EMBL/GenBank/DDBJ whole genome shotgun (WGS) entry which is preliminary data.</text>
</comment>